<evidence type="ECO:0008006" key="8">
    <source>
        <dbReference type="Google" id="ProtNLM"/>
    </source>
</evidence>
<dbReference type="PROSITE" id="PS50896">
    <property type="entry name" value="LISH"/>
    <property type="match status" value="1"/>
</dbReference>
<feature type="region of interest" description="Disordered" evidence="5">
    <location>
        <begin position="250"/>
        <end position="348"/>
    </location>
</feature>
<evidence type="ECO:0000256" key="5">
    <source>
        <dbReference type="SAM" id="MobiDB-lite"/>
    </source>
</evidence>
<protein>
    <recommendedName>
        <fullName evidence="8">LisH domain-containing protein</fullName>
    </recommendedName>
</protein>
<keyword evidence="2" id="KW-0805">Transcription regulation</keyword>
<feature type="compositionally biased region" description="Polar residues" evidence="5">
    <location>
        <begin position="330"/>
        <end position="348"/>
    </location>
</feature>
<feature type="compositionally biased region" description="Polar residues" evidence="5">
    <location>
        <begin position="211"/>
        <end position="233"/>
    </location>
</feature>
<sequence>MSAPPQPRPTPKRESDVMLNKYIYDYMVKKKFKGAALAFLSEAHLQTDSQTHSHHRQPTASPKLTEPGSSPVIKKEQPNSNAINFNNNPSRNIKSATPVNGIPHNRRTTPGLGPECDSSQDTSSLPHIQVPIDAPDGFLFEWWSVFWDIFSARSNQPGSSREALAYIDIANQMKQTSQMANRSNNDIQPSSNPNPSAASIMHGDVPIMKIQNPSPSISGNTGNSQEDANVSPNEKQRQMLAKQAMINNQQQRTVGKGPTNQMSPQPGFREGSHNQGMHQGQHQQGAKRPSVEPQNGPSESPAMGPPNSSPKKRLKTSPEVGNNVGIEIQSPKNHPQPQSSPLSGMQQLNGMTPQQLAALQNAPPNSQARFALAQYQQKLASQQAAMAAAHLNTNNPTSPNNMMNRPGPPIATGAMSHMSPNQVNASLPSSSGNPNMMVSSPMNGMVNPGTGVGNEYQYQQYILESQKQFAMLQQQQRNAQQQLLMQQKQLQQPGGNNNLLNQQRAAAANLQRQQILQNQARGMGPYQCGMNPNGQIAGVMHKLSPQSGNSNLPNMDDPNGPRSGPGGIPAQMANGMISGSSPMNAARPMMAGRNIENGGMMGMNMNPNAMSPNAALLYQQNLMRMKNAQMQQQQQQLQQQQQHQQ</sequence>
<evidence type="ECO:0000313" key="7">
    <source>
        <dbReference type="Proteomes" id="UP001479436"/>
    </source>
</evidence>
<dbReference type="EMBL" id="JASJQH010001027">
    <property type="protein sequence ID" value="KAK9762261.1"/>
    <property type="molecule type" value="Genomic_DNA"/>
</dbReference>
<dbReference type="Proteomes" id="UP001479436">
    <property type="component" value="Unassembled WGS sequence"/>
</dbReference>
<keyword evidence="4" id="KW-0539">Nucleus</keyword>
<reference evidence="6 7" key="1">
    <citation type="submission" date="2023-04" db="EMBL/GenBank/DDBJ databases">
        <title>Genome of Basidiobolus ranarum AG-B5.</title>
        <authorList>
            <person name="Stajich J.E."/>
            <person name="Carter-House D."/>
            <person name="Gryganskyi A."/>
        </authorList>
    </citation>
    <scope>NUCLEOTIDE SEQUENCE [LARGE SCALE GENOMIC DNA]</scope>
    <source>
        <strain evidence="6 7">AG-B5</strain>
    </source>
</reference>
<proteinExistence type="predicted"/>
<evidence type="ECO:0000313" key="6">
    <source>
        <dbReference type="EMBL" id="KAK9762261.1"/>
    </source>
</evidence>
<evidence type="ECO:0000256" key="1">
    <source>
        <dbReference type="ARBA" id="ARBA00004123"/>
    </source>
</evidence>
<dbReference type="InterPro" id="IPR006594">
    <property type="entry name" value="LisH"/>
</dbReference>
<keyword evidence="7" id="KW-1185">Reference proteome</keyword>
<feature type="compositionally biased region" description="Polar residues" evidence="5">
    <location>
        <begin position="250"/>
        <end position="264"/>
    </location>
</feature>
<dbReference type="PANTHER" id="PTHR45093:SF2">
    <property type="entry name" value="LISH DOMAIN-CONTAINING PROTEIN"/>
    <property type="match status" value="1"/>
</dbReference>
<gene>
    <name evidence="6" type="ORF">K7432_012182</name>
</gene>
<name>A0ABR2WL92_9FUNG</name>
<feature type="region of interest" description="Disordered" evidence="5">
    <location>
        <begin position="48"/>
        <end position="107"/>
    </location>
</feature>
<evidence type="ECO:0000256" key="2">
    <source>
        <dbReference type="ARBA" id="ARBA00023015"/>
    </source>
</evidence>
<keyword evidence="3" id="KW-0804">Transcription</keyword>
<evidence type="ECO:0000256" key="3">
    <source>
        <dbReference type="ARBA" id="ARBA00023163"/>
    </source>
</evidence>
<feature type="region of interest" description="Disordered" evidence="5">
    <location>
        <begin position="175"/>
        <end position="238"/>
    </location>
</feature>
<feature type="compositionally biased region" description="Polar residues" evidence="5">
    <location>
        <begin position="175"/>
        <end position="188"/>
    </location>
</feature>
<feature type="region of interest" description="Disordered" evidence="5">
    <location>
        <begin position="546"/>
        <end position="567"/>
    </location>
</feature>
<dbReference type="Pfam" id="PF08513">
    <property type="entry name" value="LisH"/>
    <property type="match status" value="1"/>
</dbReference>
<feature type="compositionally biased region" description="Low complexity" evidence="5">
    <location>
        <begin position="189"/>
        <end position="199"/>
    </location>
</feature>
<accession>A0ABR2WL92</accession>
<feature type="compositionally biased region" description="Low complexity" evidence="5">
    <location>
        <begin position="78"/>
        <end position="93"/>
    </location>
</feature>
<organism evidence="6 7">
    <name type="scientific">Basidiobolus ranarum</name>
    <dbReference type="NCBI Taxonomy" id="34480"/>
    <lineage>
        <taxon>Eukaryota</taxon>
        <taxon>Fungi</taxon>
        <taxon>Fungi incertae sedis</taxon>
        <taxon>Zoopagomycota</taxon>
        <taxon>Entomophthoromycotina</taxon>
        <taxon>Basidiobolomycetes</taxon>
        <taxon>Basidiobolales</taxon>
        <taxon>Basidiobolaceae</taxon>
        <taxon>Basidiobolus</taxon>
    </lineage>
</organism>
<evidence type="ECO:0000256" key="4">
    <source>
        <dbReference type="ARBA" id="ARBA00023242"/>
    </source>
</evidence>
<comment type="caution">
    <text evidence="6">The sequence shown here is derived from an EMBL/GenBank/DDBJ whole genome shotgun (WGS) entry which is preliminary data.</text>
</comment>
<feature type="compositionally biased region" description="Low complexity" evidence="5">
    <location>
        <begin position="273"/>
        <end position="284"/>
    </location>
</feature>
<dbReference type="SMART" id="SM00667">
    <property type="entry name" value="LisH"/>
    <property type="match status" value="1"/>
</dbReference>
<feature type="non-terminal residue" evidence="6">
    <location>
        <position position="645"/>
    </location>
</feature>
<comment type="subcellular location">
    <subcellularLocation>
        <location evidence="1">Nucleus</location>
    </subcellularLocation>
</comment>
<dbReference type="PANTHER" id="PTHR45093">
    <property type="entry name" value="TRANSCRIPTION ACTIVATOR MSS11"/>
    <property type="match status" value="1"/>
</dbReference>